<keyword evidence="6" id="KW-1185">Reference proteome</keyword>
<dbReference type="InterPro" id="IPR028082">
    <property type="entry name" value="Peripla_BP_I"/>
</dbReference>
<organism evidence="5 6">
    <name type="scientific">Cohnella hashimotonis</name>
    <dbReference type="NCBI Taxonomy" id="2826895"/>
    <lineage>
        <taxon>Bacteria</taxon>
        <taxon>Bacillati</taxon>
        <taxon>Bacillota</taxon>
        <taxon>Bacilli</taxon>
        <taxon>Bacillales</taxon>
        <taxon>Paenibacillaceae</taxon>
        <taxon>Cohnella</taxon>
    </lineage>
</organism>
<feature type="domain" description="HTH lacI-type" evidence="4">
    <location>
        <begin position="3"/>
        <end position="57"/>
    </location>
</feature>
<evidence type="ECO:0000313" key="5">
    <source>
        <dbReference type="EMBL" id="MDI4650101.1"/>
    </source>
</evidence>
<dbReference type="CDD" id="cd06267">
    <property type="entry name" value="PBP1_LacI_sugar_binding-like"/>
    <property type="match status" value="1"/>
</dbReference>
<sequence length="335" mass="36096">MKISIFDVAKKSGLSVVTVSRVINNAPSVREKNREKVLQAMKELGYHPSAAARSLARGRTGVIGLTLATLQDSFFDAVVKEIGDRLAEHGYFLALSVETGAGGGAGRMLFEEDRVDGVIVLSPMQEDSYELELLQKRIPYILLDNQQPSPSAPSVVVNNYKGGYEAARHLIGLGHRKIAHIAGPRAFLSSQDRERGFLQALAEAGLAPWGVEPGEFNIAAGYRIAEAWIAAGRLPEAVFAADDHIALGVVDACKNAGLRVPRDLSVVGFDDQVLASALKPGLTTVRQPADKIARRGVELLLAAIEGQQRRHVTVQIDPELIVRDSTAQAIKVVNE</sequence>
<dbReference type="EMBL" id="JAGRPV010000001">
    <property type="protein sequence ID" value="MDI4650101.1"/>
    <property type="molecule type" value="Genomic_DNA"/>
</dbReference>
<dbReference type="InterPro" id="IPR046335">
    <property type="entry name" value="LacI/GalR-like_sensor"/>
</dbReference>
<dbReference type="Pfam" id="PF00356">
    <property type="entry name" value="LacI"/>
    <property type="match status" value="1"/>
</dbReference>
<dbReference type="Pfam" id="PF13377">
    <property type="entry name" value="Peripla_BP_3"/>
    <property type="match status" value="1"/>
</dbReference>
<keyword evidence="3" id="KW-0804">Transcription</keyword>
<evidence type="ECO:0000256" key="1">
    <source>
        <dbReference type="ARBA" id="ARBA00023015"/>
    </source>
</evidence>
<protein>
    <submittedName>
        <fullName evidence="5">LacI family DNA-binding transcriptional regulator</fullName>
    </submittedName>
</protein>
<evidence type="ECO:0000256" key="2">
    <source>
        <dbReference type="ARBA" id="ARBA00023125"/>
    </source>
</evidence>
<evidence type="ECO:0000259" key="4">
    <source>
        <dbReference type="PROSITE" id="PS50932"/>
    </source>
</evidence>
<keyword evidence="2 5" id="KW-0238">DNA-binding</keyword>
<dbReference type="SUPFAM" id="SSF47413">
    <property type="entry name" value="lambda repressor-like DNA-binding domains"/>
    <property type="match status" value="1"/>
</dbReference>
<dbReference type="InterPro" id="IPR000843">
    <property type="entry name" value="HTH_LacI"/>
</dbReference>
<dbReference type="InterPro" id="IPR010982">
    <property type="entry name" value="Lambda_DNA-bd_dom_sf"/>
</dbReference>
<dbReference type="GO" id="GO:0003677">
    <property type="term" value="F:DNA binding"/>
    <property type="evidence" value="ECO:0007669"/>
    <property type="project" value="UniProtKB-KW"/>
</dbReference>
<comment type="caution">
    <text evidence="5">The sequence shown here is derived from an EMBL/GenBank/DDBJ whole genome shotgun (WGS) entry which is preliminary data.</text>
</comment>
<proteinExistence type="predicted"/>
<accession>A0ABT6TU93</accession>
<name>A0ABT6TU93_9BACL</name>
<dbReference type="PANTHER" id="PTHR30146">
    <property type="entry name" value="LACI-RELATED TRANSCRIPTIONAL REPRESSOR"/>
    <property type="match status" value="1"/>
</dbReference>
<evidence type="ECO:0000256" key="3">
    <source>
        <dbReference type="ARBA" id="ARBA00023163"/>
    </source>
</evidence>
<dbReference type="Gene3D" id="3.40.50.2300">
    <property type="match status" value="2"/>
</dbReference>
<keyword evidence="1" id="KW-0805">Transcription regulation</keyword>
<dbReference type="SUPFAM" id="SSF53822">
    <property type="entry name" value="Periplasmic binding protein-like I"/>
    <property type="match status" value="1"/>
</dbReference>
<dbReference type="Proteomes" id="UP001161691">
    <property type="component" value="Unassembled WGS sequence"/>
</dbReference>
<dbReference type="RefSeq" id="WP_282912695.1">
    <property type="nucleotide sequence ID" value="NZ_JAGRPV010000001.1"/>
</dbReference>
<dbReference type="Gene3D" id="1.10.260.40">
    <property type="entry name" value="lambda repressor-like DNA-binding domains"/>
    <property type="match status" value="1"/>
</dbReference>
<dbReference type="CDD" id="cd01392">
    <property type="entry name" value="HTH_LacI"/>
    <property type="match status" value="1"/>
</dbReference>
<evidence type="ECO:0000313" key="6">
    <source>
        <dbReference type="Proteomes" id="UP001161691"/>
    </source>
</evidence>
<dbReference type="SMART" id="SM00354">
    <property type="entry name" value="HTH_LACI"/>
    <property type="match status" value="1"/>
</dbReference>
<dbReference type="PANTHER" id="PTHR30146:SF109">
    <property type="entry name" value="HTH-TYPE TRANSCRIPTIONAL REGULATOR GALS"/>
    <property type="match status" value="1"/>
</dbReference>
<dbReference type="PROSITE" id="PS50932">
    <property type="entry name" value="HTH_LACI_2"/>
    <property type="match status" value="1"/>
</dbReference>
<reference evidence="5" key="1">
    <citation type="submission" date="2023-04" db="EMBL/GenBank/DDBJ databases">
        <title>Comparative genomic analysis of Cohnella hashimotonis sp. nov., isolated from the International Space Station.</title>
        <authorList>
            <person name="Venkateswaran K."/>
            <person name="Simpson A."/>
        </authorList>
    </citation>
    <scope>NUCLEOTIDE SEQUENCE</scope>
    <source>
        <strain evidence="5">F6_2S_P_1</strain>
    </source>
</reference>
<gene>
    <name evidence="5" type="ORF">KB449_34545</name>
</gene>